<dbReference type="PIRSF" id="PIRSF017082">
    <property type="entry name" value="YflP"/>
    <property type="match status" value="1"/>
</dbReference>
<feature type="chain" id="PRO_5015362079" description="Tripartite tricarboxylate transporter substrate binding protein" evidence="2">
    <location>
        <begin position="31"/>
        <end position="331"/>
    </location>
</feature>
<dbReference type="OrthoDB" id="8677117at2"/>
<dbReference type="Gene3D" id="3.40.190.10">
    <property type="entry name" value="Periplasmic binding protein-like II"/>
    <property type="match status" value="1"/>
</dbReference>
<dbReference type="InterPro" id="IPR005064">
    <property type="entry name" value="BUG"/>
</dbReference>
<accession>A0A2R4XK40</accession>
<evidence type="ECO:0000256" key="1">
    <source>
        <dbReference type="ARBA" id="ARBA00006987"/>
    </source>
</evidence>
<name>A0A2R4XK40_9BURK</name>
<feature type="signal peptide" evidence="2">
    <location>
        <begin position="1"/>
        <end position="30"/>
    </location>
</feature>
<dbReference type="PANTHER" id="PTHR42928:SF5">
    <property type="entry name" value="BLR1237 PROTEIN"/>
    <property type="match status" value="1"/>
</dbReference>
<keyword evidence="4" id="KW-1185">Reference proteome</keyword>
<dbReference type="CDD" id="cd07012">
    <property type="entry name" value="PBP2_Bug_TTT"/>
    <property type="match status" value="1"/>
</dbReference>
<proteinExistence type="inferred from homology"/>
<protein>
    <recommendedName>
        <fullName evidence="5">Tripartite tricarboxylate transporter substrate binding protein</fullName>
    </recommendedName>
</protein>
<keyword evidence="2" id="KW-0732">Signal</keyword>
<dbReference type="KEGG" id="boz:DBV39_10920"/>
<reference evidence="3 4" key="1">
    <citation type="submission" date="2018-04" db="EMBL/GenBank/DDBJ databases">
        <title>Bordetella sp. HZ20 isolated from seawater.</title>
        <authorList>
            <person name="Sun C."/>
        </authorList>
    </citation>
    <scope>NUCLEOTIDE SEQUENCE [LARGE SCALE GENOMIC DNA]</scope>
    <source>
        <strain evidence="3 4">HZ20</strain>
    </source>
</reference>
<evidence type="ECO:0000313" key="4">
    <source>
        <dbReference type="Proteomes" id="UP000244571"/>
    </source>
</evidence>
<dbReference type="Proteomes" id="UP000244571">
    <property type="component" value="Chromosome"/>
</dbReference>
<dbReference type="SUPFAM" id="SSF53850">
    <property type="entry name" value="Periplasmic binding protein-like II"/>
    <property type="match status" value="1"/>
</dbReference>
<sequence length="331" mass="34605">MAVSFHLDVFKKSLVGATAALALSGLPAQASDATDYPDSPIRIVVPFAAGGPADLAGRAFGQYLGDELNGSAVVDNRGGGGGVVAINSVAGANPDGHTLLFAASGNVTVQPLRTNPPMQIDELLRPISQATSSPHGLFISAKLPVDTLEEFIAYAKENPGKLNFATPGVGGLGHLGIEYFKNAAGIDAQTIHYKGSSQAVKDMISGEVHAMLSSPASLQGLVDQGMLKMVGLTGPTQSQAMKDVPMVSRAVPGFEYNTWYGFYAPKDTPDAVIEKITQALSNIDSQSELVKNLQAQGVDVVITNPAKLDQLAKDDTQKWQKVISDAGISFN</sequence>
<comment type="similarity">
    <text evidence="1">Belongs to the UPF0065 (bug) family.</text>
</comment>
<dbReference type="Gene3D" id="3.40.190.150">
    <property type="entry name" value="Bordetella uptake gene, domain 1"/>
    <property type="match status" value="1"/>
</dbReference>
<dbReference type="Pfam" id="PF03401">
    <property type="entry name" value="TctC"/>
    <property type="match status" value="1"/>
</dbReference>
<evidence type="ECO:0000313" key="3">
    <source>
        <dbReference type="EMBL" id="AWB34133.1"/>
    </source>
</evidence>
<dbReference type="InterPro" id="IPR042100">
    <property type="entry name" value="Bug_dom1"/>
</dbReference>
<dbReference type="AlphaFoldDB" id="A0A2R4XK40"/>
<evidence type="ECO:0000256" key="2">
    <source>
        <dbReference type="SAM" id="SignalP"/>
    </source>
</evidence>
<dbReference type="EMBL" id="CP028901">
    <property type="protein sequence ID" value="AWB34133.1"/>
    <property type="molecule type" value="Genomic_DNA"/>
</dbReference>
<dbReference type="PANTHER" id="PTHR42928">
    <property type="entry name" value="TRICARBOXYLATE-BINDING PROTEIN"/>
    <property type="match status" value="1"/>
</dbReference>
<organism evidence="3 4">
    <name type="scientific">Orrella marina</name>
    <dbReference type="NCBI Taxonomy" id="2163011"/>
    <lineage>
        <taxon>Bacteria</taxon>
        <taxon>Pseudomonadati</taxon>
        <taxon>Pseudomonadota</taxon>
        <taxon>Betaproteobacteria</taxon>
        <taxon>Burkholderiales</taxon>
        <taxon>Alcaligenaceae</taxon>
        <taxon>Orrella</taxon>
    </lineage>
</organism>
<evidence type="ECO:0008006" key="5">
    <source>
        <dbReference type="Google" id="ProtNLM"/>
    </source>
</evidence>
<gene>
    <name evidence="3" type="ORF">DBV39_10920</name>
</gene>
<dbReference type="RefSeq" id="WP_108621549.1">
    <property type="nucleotide sequence ID" value="NZ_CP028901.1"/>
</dbReference>